<dbReference type="InterPro" id="IPR037814">
    <property type="entry name" value="GH94N_CBAP"/>
</dbReference>
<sequence>MIQPTQNGERYELTSPTEMPKAGAFLWNQRMMIQVTCRGFATAQYMQPEPAKYAYAPNLEAKTFMQPEQNYYAHHPGRFVYVKDEETNQIFSAPYEPVRAKPDRFTFDVGKSDIKWIVEKLGIRVEMTFLLPTEDVAELWSIKVTNISDRKRKLSIYPYFPLGYMSWMNQEAEWNENVGGVVGSCKTPYQKAEDYPKTKYLKDRTYFLCETPPVAWEAKQEAFEGEGGLQAPSALQEPRLSGSDARYETPTAAVQYVAELGRNESKEYRFLFGPAYDEAEILDMRKKYLSKMAFAQAAKDYEEYIQRGSGCIRLETPDKDLDNLVNNWLPRQLYYHGDVNRLTTDPQTRNYLQDNMGMSFIKPEVARKAILTAVGQQEKNGSMPDGILLAKGAVLKYINQIPHTDHCVWLPIALEIYLSETGDYDLLDEKVTSMYGDTYTVFERFSRAMDWLLSSNARDARGLSYIAQGDWCDPMNMVGPKGVGVSGWLTVATAYAVNLWARICTDFNKPTDAQKYQSGAHQVNASANEHLWDGDWYARGITDDNVTFGIADDNEGRIWLNPQAWSILGGAASPQQIEKILPQVDQQLTTPYGVVMFGPPFTNMREDVGRVTQKYPGQGENGSVYNHAAAFYAWALYTIGDVDRAYNTLRAMIPGPDEHDLVRRGQLPIFIPNYYRGGYGIEKLDRTAGRSSQLFNTGTVSWVYRCFIEGLAGLRGVREGLKVEPKMPSQWQGMKVRREFRGAVFEVEVKRGDVGGVKVKVDGVEVKGNVIEGVESGRTYKVFVEVPRVEKKGHGGLTNGTGRNAVGGAEETRGPPAIMITTHNELETMSSMRVRFRNDEENIAVRDMSNSSEGPDPEDEIYRDLMDRYMAKSVSQADFFCPKELIETRERTHDTGNIASRLVVDENVPDDPNVPRIIIHGPDENYEHADSTEKPGLKKAAPLEEKLRVSIEEKRKTGARRHSISVAPEKQQATKPNPVSFSTQKTAPKPQPWPRNETNPKGGCRMTTRCSPIPGGESTMDIVMVYLYSSTLCEKSNDLDADLDIFRHKENPEITGSTVEPAPKQTIRRTKTDLPNPPRQILPLFSTQGPDRIAAKRSERQSISWLEDQDMLQKQFPGCRIILVGFEIFSVLSSSFMFLSAAEQLNSYLQGLRRDQQPPIALLGHSLGGLIIMQALVSTSPGSNLPNSILSHIIGVFLFSCSVNSPEPCARLLTELFGMKTNEKVLSDLFDDMFKSSAMKQLSKLAKSRLFVPEPQVEPVSGSTKHQKDCPRNIRRIAIGFPITQVFGRGEEQRPTGDSLGGFLGTSIRTVTMSRDAAHALRFSTSSDIDFLRITLLLQSKFQTSCILRAALAGDVRKLETLLRDGITPNLRDRL</sequence>
<dbReference type="Gene3D" id="2.60.420.10">
    <property type="entry name" value="Maltose phosphorylase, domain 3"/>
    <property type="match status" value="1"/>
</dbReference>
<feature type="compositionally biased region" description="Basic and acidic residues" evidence="3">
    <location>
        <begin position="922"/>
        <end position="956"/>
    </location>
</feature>
<gene>
    <name evidence="6" type="ORF">PTT_09441</name>
</gene>
<dbReference type="GO" id="GO:0030246">
    <property type="term" value="F:carbohydrate binding"/>
    <property type="evidence" value="ECO:0007669"/>
    <property type="project" value="InterPro"/>
</dbReference>
<dbReference type="Proteomes" id="UP000001067">
    <property type="component" value="Unassembled WGS sequence"/>
</dbReference>
<feature type="domain" description="Glycosyl hydrolase 94 catalytic" evidence="5">
    <location>
        <begin position="312"/>
        <end position="712"/>
    </location>
</feature>
<dbReference type="InterPro" id="IPR037018">
    <property type="entry name" value="GH65_N"/>
</dbReference>
<reference evidence="6 7" key="1">
    <citation type="journal article" date="2010" name="Genome Biol.">
        <title>A first genome assembly of the barley fungal pathogen Pyrenophora teres f. teres.</title>
        <authorList>
            <person name="Ellwood S.R."/>
            <person name="Liu Z."/>
            <person name="Syme R.A."/>
            <person name="Lai Z."/>
            <person name="Hane J.K."/>
            <person name="Keiper F."/>
            <person name="Moffat C.S."/>
            <person name="Oliver R.P."/>
            <person name="Friesen T.L."/>
        </authorList>
    </citation>
    <scope>NUCLEOTIDE SEQUENCE [LARGE SCALE GENOMIC DNA]</scope>
    <source>
        <strain evidence="6 7">0-1</strain>
    </source>
</reference>
<dbReference type="GO" id="GO:0016758">
    <property type="term" value="F:hexosyltransferase activity"/>
    <property type="evidence" value="ECO:0007669"/>
    <property type="project" value="InterPro"/>
</dbReference>
<dbReference type="InterPro" id="IPR011013">
    <property type="entry name" value="Gal_mutarotase_sf_dom"/>
</dbReference>
<dbReference type="Pfam" id="PF06165">
    <property type="entry name" value="GH94_b-supersand"/>
    <property type="match status" value="1"/>
</dbReference>
<name>E3RM12_PYRTT</name>
<dbReference type="Gene3D" id="2.70.98.40">
    <property type="entry name" value="Glycoside hydrolase, family 65, N-terminal domain"/>
    <property type="match status" value="1"/>
</dbReference>
<evidence type="ECO:0000256" key="2">
    <source>
        <dbReference type="ARBA" id="ARBA00022679"/>
    </source>
</evidence>
<dbReference type="GO" id="GO:0030245">
    <property type="term" value="P:cellulose catabolic process"/>
    <property type="evidence" value="ECO:0007669"/>
    <property type="project" value="InterPro"/>
</dbReference>
<dbReference type="KEGG" id="pte:PTT_09441"/>
<dbReference type="PANTHER" id="PTHR37469:SF2">
    <property type="entry name" value="CELLOBIONIC ACID PHOSPHORYLASE"/>
    <property type="match status" value="1"/>
</dbReference>
<dbReference type="eggNOG" id="ENOG502RNEZ">
    <property type="taxonomic scope" value="Eukaryota"/>
</dbReference>
<dbReference type="OrthoDB" id="5337493at2759"/>
<feature type="domain" description="Glycosyl hydrolase 94 supersandwich" evidence="4">
    <location>
        <begin position="70"/>
        <end position="289"/>
    </location>
</feature>
<evidence type="ECO:0000259" key="5">
    <source>
        <dbReference type="Pfam" id="PF17167"/>
    </source>
</evidence>
<feature type="region of interest" description="Disordered" evidence="3">
    <location>
        <begin position="922"/>
        <end position="1012"/>
    </location>
</feature>
<protein>
    <recommendedName>
        <fullName evidence="8">Glycoside hydrolase family 94 protein</fullName>
    </recommendedName>
</protein>
<dbReference type="InterPro" id="IPR010383">
    <property type="entry name" value="Glyco_hydrolase_94_b-supersand"/>
</dbReference>
<dbReference type="CDD" id="cd11748">
    <property type="entry name" value="GH94N_NdvB_like"/>
    <property type="match status" value="1"/>
</dbReference>
<evidence type="ECO:0000256" key="1">
    <source>
        <dbReference type="ARBA" id="ARBA00022676"/>
    </source>
</evidence>
<dbReference type="InterPro" id="IPR012341">
    <property type="entry name" value="6hp_glycosidase-like_sf"/>
</dbReference>
<dbReference type="InterPro" id="IPR052047">
    <property type="entry name" value="GH94_Enzymes"/>
</dbReference>
<accession>E3RM12</accession>
<evidence type="ECO:0008006" key="8">
    <source>
        <dbReference type="Google" id="ProtNLM"/>
    </source>
</evidence>
<dbReference type="Gene3D" id="1.50.10.10">
    <property type="match status" value="1"/>
</dbReference>
<keyword evidence="7" id="KW-1185">Reference proteome</keyword>
<dbReference type="InterPro" id="IPR008928">
    <property type="entry name" value="6-hairpin_glycosidase_sf"/>
</dbReference>
<dbReference type="InterPro" id="IPR033432">
    <property type="entry name" value="GH94_catalytic"/>
</dbReference>
<dbReference type="SUPFAM" id="SSF48208">
    <property type="entry name" value="Six-hairpin glycosidases"/>
    <property type="match status" value="1"/>
</dbReference>
<dbReference type="EMBL" id="GL533928">
    <property type="protein sequence ID" value="EFQ93246.1"/>
    <property type="molecule type" value="Genomic_DNA"/>
</dbReference>
<evidence type="ECO:0000256" key="3">
    <source>
        <dbReference type="SAM" id="MobiDB-lite"/>
    </source>
</evidence>
<dbReference type="InterPro" id="IPR029058">
    <property type="entry name" value="AB_hydrolase_fold"/>
</dbReference>
<evidence type="ECO:0000259" key="4">
    <source>
        <dbReference type="Pfam" id="PF06165"/>
    </source>
</evidence>
<organism evidence="7">
    <name type="scientific">Pyrenophora teres f. teres (strain 0-1)</name>
    <name type="common">Barley net blotch fungus</name>
    <name type="synonym">Drechslera teres f. teres</name>
    <dbReference type="NCBI Taxonomy" id="861557"/>
    <lineage>
        <taxon>Eukaryota</taxon>
        <taxon>Fungi</taxon>
        <taxon>Dikarya</taxon>
        <taxon>Ascomycota</taxon>
        <taxon>Pezizomycotina</taxon>
        <taxon>Dothideomycetes</taxon>
        <taxon>Pleosporomycetidae</taxon>
        <taxon>Pleosporales</taxon>
        <taxon>Pleosporineae</taxon>
        <taxon>Pleosporaceae</taxon>
        <taxon>Pyrenophora</taxon>
    </lineage>
</organism>
<dbReference type="Pfam" id="PF17167">
    <property type="entry name" value="Glyco_hydro_94"/>
    <property type="match status" value="1"/>
</dbReference>
<dbReference type="SUPFAM" id="SSF53474">
    <property type="entry name" value="alpha/beta-Hydrolases"/>
    <property type="match status" value="1"/>
</dbReference>
<dbReference type="PANTHER" id="PTHR37469">
    <property type="entry name" value="CELLOBIONIC ACID PHOSPHORYLASE-RELATED"/>
    <property type="match status" value="1"/>
</dbReference>
<keyword evidence="2" id="KW-0808">Transferase</keyword>
<dbReference type="HOGENOM" id="CLU_256001_0_0_1"/>
<proteinExistence type="predicted"/>
<evidence type="ECO:0000313" key="6">
    <source>
        <dbReference type="EMBL" id="EFQ93246.1"/>
    </source>
</evidence>
<keyword evidence="1" id="KW-0328">Glycosyltransferase</keyword>
<evidence type="ECO:0000313" key="7">
    <source>
        <dbReference type="Proteomes" id="UP000001067"/>
    </source>
</evidence>
<feature type="region of interest" description="Disordered" evidence="3">
    <location>
        <begin position="794"/>
        <end position="815"/>
    </location>
</feature>
<dbReference type="SUPFAM" id="SSF74650">
    <property type="entry name" value="Galactose mutarotase-like"/>
    <property type="match status" value="1"/>
</dbReference>
<feature type="compositionally biased region" description="Polar residues" evidence="3">
    <location>
        <begin position="971"/>
        <end position="986"/>
    </location>
</feature>